<dbReference type="PANTHER" id="PTHR47326:SF1">
    <property type="entry name" value="HTH PSQ-TYPE DOMAIN-CONTAINING PROTEIN"/>
    <property type="match status" value="1"/>
</dbReference>
<dbReference type="Proteomes" id="UP001281761">
    <property type="component" value="Unassembled WGS sequence"/>
</dbReference>
<sequence>MPSCTVCEGPRIHRMPRRLTKNERVHAIKFWYRHRDVTMVLQHWEHPHRPDRRTIQNLVRRFESTGSTADRLRPGRPRTIQTPANRERIERDVENHPTQSIRQRSTDVQLTYDYIQRRQFSLWLLAKDQVDPLFIDRIWFTDESRDDPRTMPQLEQLIREAVATLSLDSIRNACRSVVQRYRRSIEREGNSVEL</sequence>
<dbReference type="InterPro" id="IPR032135">
    <property type="entry name" value="DUF4817"/>
</dbReference>
<dbReference type="EMBL" id="JARBJD010000035">
    <property type="protein sequence ID" value="KAK2958736.1"/>
    <property type="molecule type" value="Genomic_DNA"/>
</dbReference>
<proteinExistence type="predicted"/>
<organism evidence="2 3">
    <name type="scientific">Blattamonas nauphoetae</name>
    <dbReference type="NCBI Taxonomy" id="2049346"/>
    <lineage>
        <taxon>Eukaryota</taxon>
        <taxon>Metamonada</taxon>
        <taxon>Preaxostyla</taxon>
        <taxon>Oxymonadida</taxon>
        <taxon>Blattamonas</taxon>
    </lineage>
</organism>
<feature type="domain" description="DUF4817" evidence="1">
    <location>
        <begin position="47"/>
        <end position="68"/>
    </location>
</feature>
<dbReference type="PANTHER" id="PTHR47326">
    <property type="entry name" value="TRANSPOSABLE ELEMENT TC3 TRANSPOSASE-LIKE PROTEIN"/>
    <property type="match status" value="1"/>
</dbReference>
<name>A0ABQ9Y4R8_9EUKA</name>
<comment type="caution">
    <text evidence="2">The sequence shown here is derived from an EMBL/GenBank/DDBJ whole genome shotgun (WGS) entry which is preliminary data.</text>
</comment>
<dbReference type="Pfam" id="PF16087">
    <property type="entry name" value="DUF4817"/>
    <property type="match status" value="1"/>
</dbReference>
<reference evidence="2 3" key="1">
    <citation type="journal article" date="2022" name="bioRxiv">
        <title>Genomics of Preaxostyla Flagellates Illuminates Evolutionary Transitions and the Path Towards Mitochondrial Loss.</title>
        <authorList>
            <person name="Novak L.V.F."/>
            <person name="Treitli S.C."/>
            <person name="Pyrih J."/>
            <person name="Halakuc P."/>
            <person name="Pipaliya S.V."/>
            <person name="Vacek V."/>
            <person name="Brzon O."/>
            <person name="Soukal P."/>
            <person name="Eme L."/>
            <person name="Dacks J.B."/>
            <person name="Karnkowska A."/>
            <person name="Elias M."/>
            <person name="Hampl V."/>
        </authorList>
    </citation>
    <scope>NUCLEOTIDE SEQUENCE [LARGE SCALE GENOMIC DNA]</scope>
    <source>
        <strain evidence="2">NAU3</strain>
        <tissue evidence="2">Gut</tissue>
    </source>
</reference>
<dbReference type="InterPro" id="IPR009057">
    <property type="entry name" value="Homeodomain-like_sf"/>
</dbReference>
<dbReference type="SUPFAM" id="SSF46689">
    <property type="entry name" value="Homeodomain-like"/>
    <property type="match status" value="1"/>
</dbReference>
<gene>
    <name evidence="2" type="ORF">BLNAU_6239</name>
</gene>
<protein>
    <recommendedName>
        <fullName evidence="1">DUF4817 domain-containing protein</fullName>
    </recommendedName>
</protein>
<evidence type="ECO:0000313" key="3">
    <source>
        <dbReference type="Proteomes" id="UP001281761"/>
    </source>
</evidence>
<evidence type="ECO:0000259" key="1">
    <source>
        <dbReference type="Pfam" id="PF16087"/>
    </source>
</evidence>
<accession>A0ABQ9Y4R8</accession>
<evidence type="ECO:0000313" key="2">
    <source>
        <dbReference type="EMBL" id="KAK2958736.1"/>
    </source>
</evidence>
<keyword evidence="3" id="KW-1185">Reference proteome</keyword>